<evidence type="ECO:0000313" key="1">
    <source>
        <dbReference type="EMBL" id="KAH7862458.1"/>
    </source>
</evidence>
<proteinExistence type="predicted"/>
<sequence length="95" mass="11102">MFWGLGSYFWSSSLELITGQRAFDLAKLANDDDVMLLDWVVSLNPTRKQCLSKPFLSYLNSFTWRVYRDIMGSVYYIAPEVLKQSYGKEIDVWSE</sequence>
<evidence type="ECO:0000313" key="2">
    <source>
        <dbReference type="Proteomes" id="UP000828048"/>
    </source>
</evidence>
<protein>
    <submittedName>
        <fullName evidence="1">Uncharacterized protein</fullName>
    </submittedName>
</protein>
<name>A0ACB7ZAK4_9ERIC</name>
<dbReference type="Proteomes" id="UP000828048">
    <property type="component" value="Chromosome 12"/>
</dbReference>
<keyword evidence="2" id="KW-1185">Reference proteome</keyword>
<comment type="caution">
    <text evidence="1">The sequence shown here is derived from an EMBL/GenBank/DDBJ whole genome shotgun (WGS) entry which is preliminary data.</text>
</comment>
<reference evidence="1 2" key="1">
    <citation type="journal article" date="2021" name="Hortic Res">
        <title>High-quality reference genome and annotation aids understanding of berry development for evergreen blueberry (Vaccinium darrowii).</title>
        <authorList>
            <person name="Yu J."/>
            <person name="Hulse-Kemp A.M."/>
            <person name="Babiker E."/>
            <person name="Staton M."/>
        </authorList>
    </citation>
    <scope>NUCLEOTIDE SEQUENCE [LARGE SCALE GENOMIC DNA]</scope>
    <source>
        <strain evidence="2">cv. NJ 8807/NJ 8810</strain>
        <tissue evidence="1">Young leaf</tissue>
    </source>
</reference>
<accession>A0ACB7ZAK4</accession>
<organism evidence="1 2">
    <name type="scientific">Vaccinium darrowii</name>
    <dbReference type="NCBI Taxonomy" id="229202"/>
    <lineage>
        <taxon>Eukaryota</taxon>
        <taxon>Viridiplantae</taxon>
        <taxon>Streptophyta</taxon>
        <taxon>Embryophyta</taxon>
        <taxon>Tracheophyta</taxon>
        <taxon>Spermatophyta</taxon>
        <taxon>Magnoliopsida</taxon>
        <taxon>eudicotyledons</taxon>
        <taxon>Gunneridae</taxon>
        <taxon>Pentapetalae</taxon>
        <taxon>asterids</taxon>
        <taxon>Ericales</taxon>
        <taxon>Ericaceae</taxon>
        <taxon>Vaccinioideae</taxon>
        <taxon>Vaccinieae</taxon>
        <taxon>Vaccinium</taxon>
    </lineage>
</organism>
<gene>
    <name evidence="1" type="ORF">Vadar_005080</name>
</gene>
<dbReference type="EMBL" id="CM037162">
    <property type="protein sequence ID" value="KAH7862458.1"/>
    <property type="molecule type" value="Genomic_DNA"/>
</dbReference>